<evidence type="ECO:0000256" key="2">
    <source>
        <dbReference type="ARBA" id="ARBA00009773"/>
    </source>
</evidence>
<gene>
    <name evidence="7" type="ORF">GCM10011585_27140</name>
</gene>
<evidence type="ECO:0000256" key="6">
    <source>
        <dbReference type="SAM" id="Phobius"/>
    </source>
</evidence>
<comment type="caution">
    <text evidence="7">The sequence shown here is derived from an EMBL/GenBank/DDBJ whole genome shotgun (WGS) entry which is preliminary data.</text>
</comment>
<dbReference type="GO" id="GO:0016020">
    <property type="term" value="C:membrane"/>
    <property type="evidence" value="ECO:0007669"/>
    <property type="project" value="UniProtKB-SubCell"/>
</dbReference>
<sequence>MASRREETTWKQITFYLLTLAILVVCGFLLYPFFMAIIGAIVLAVITQRPYDWLASKIRHRSTAAAVAVILVMLAVIVPGYFLAQNLGKQALTAISVLRDDANQQKFSEFIGGHPTIASGIETISNSIDPGHAAQTAAAYVGSKLAGALGNSFRAITQIVVMLFVLFFLFRDRDLALDFLRSLLPLHEEESHELLDRVGDTIYATALGRLAVAGVQGVLAGLAFWVLGVPGIILWSFSTALFAMIPAFGAFLVWGPIAIYLGISGHWGKAALLAIWGGVVVSTIDNFLYPILVGTRLRSHTATILISILGGIAVFGIIGVILGPVTFTIAATLLDLWHRRLNDPHIKLSNPV</sequence>
<keyword evidence="4 6" id="KW-1133">Transmembrane helix</keyword>
<evidence type="ECO:0000313" key="8">
    <source>
        <dbReference type="Proteomes" id="UP000647241"/>
    </source>
</evidence>
<feature type="transmembrane region" description="Helical" evidence="6">
    <location>
        <begin position="304"/>
        <end position="337"/>
    </location>
</feature>
<dbReference type="EMBL" id="BMGT01000003">
    <property type="protein sequence ID" value="GGG82168.1"/>
    <property type="molecule type" value="Genomic_DNA"/>
</dbReference>
<evidence type="ECO:0000256" key="1">
    <source>
        <dbReference type="ARBA" id="ARBA00004141"/>
    </source>
</evidence>
<protein>
    <submittedName>
        <fullName evidence="7">AI-2E family transporter</fullName>
    </submittedName>
</protein>
<name>A0A917M792_9BACT</name>
<evidence type="ECO:0000313" key="7">
    <source>
        <dbReference type="EMBL" id="GGG82168.1"/>
    </source>
</evidence>
<accession>A0A917M792</accession>
<dbReference type="PANTHER" id="PTHR21716">
    <property type="entry name" value="TRANSMEMBRANE PROTEIN"/>
    <property type="match status" value="1"/>
</dbReference>
<feature type="transmembrane region" description="Helical" evidence="6">
    <location>
        <begin position="210"/>
        <end position="235"/>
    </location>
</feature>
<evidence type="ECO:0000256" key="4">
    <source>
        <dbReference type="ARBA" id="ARBA00022989"/>
    </source>
</evidence>
<reference evidence="7" key="1">
    <citation type="journal article" date="2014" name="Int. J. Syst. Evol. Microbiol.">
        <title>Complete genome sequence of Corynebacterium casei LMG S-19264T (=DSM 44701T), isolated from a smear-ripened cheese.</title>
        <authorList>
            <consortium name="US DOE Joint Genome Institute (JGI-PGF)"/>
            <person name="Walter F."/>
            <person name="Albersmeier A."/>
            <person name="Kalinowski J."/>
            <person name="Ruckert C."/>
        </authorList>
    </citation>
    <scope>NUCLEOTIDE SEQUENCE</scope>
    <source>
        <strain evidence="7">CGMCC 1.12997</strain>
    </source>
</reference>
<feature type="transmembrane region" description="Helical" evidence="6">
    <location>
        <begin position="270"/>
        <end position="292"/>
    </location>
</feature>
<dbReference type="AlphaFoldDB" id="A0A917M792"/>
<comment type="similarity">
    <text evidence="2">Belongs to the autoinducer-2 exporter (AI-2E) (TC 2.A.86) family.</text>
</comment>
<keyword evidence="8" id="KW-1185">Reference proteome</keyword>
<proteinExistence type="inferred from homology"/>
<dbReference type="PANTHER" id="PTHR21716:SF4">
    <property type="entry name" value="TRANSMEMBRANE PROTEIN 245"/>
    <property type="match status" value="1"/>
</dbReference>
<feature type="transmembrane region" description="Helical" evidence="6">
    <location>
        <begin position="15"/>
        <end position="43"/>
    </location>
</feature>
<feature type="transmembrane region" description="Helical" evidence="6">
    <location>
        <begin position="241"/>
        <end position="263"/>
    </location>
</feature>
<organism evidence="7 8">
    <name type="scientific">Edaphobacter dinghuensis</name>
    <dbReference type="NCBI Taxonomy" id="1560005"/>
    <lineage>
        <taxon>Bacteria</taxon>
        <taxon>Pseudomonadati</taxon>
        <taxon>Acidobacteriota</taxon>
        <taxon>Terriglobia</taxon>
        <taxon>Terriglobales</taxon>
        <taxon>Acidobacteriaceae</taxon>
        <taxon>Edaphobacter</taxon>
    </lineage>
</organism>
<evidence type="ECO:0000256" key="5">
    <source>
        <dbReference type="ARBA" id="ARBA00023136"/>
    </source>
</evidence>
<comment type="subcellular location">
    <subcellularLocation>
        <location evidence="1">Membrane</location>
        <topology evidence="1">Multi-pass membrane protein</topology>
    </subcellularLocation>
</comment>
<evidence type="ECO:0000256" key="3">
    <source>
        <dbReference type="ARBA" id="ARBA00022692"/>
    </source>
</evidence>
<dbReference type="Pfam" id="PF01594">
    <property type="entry name" value="AI-2E_transport"/>
    <property type="match status" value="1"/>
</dbReference>
<keyword evidence="5 6" id="KW-0472">Membrane</keyword>
<keyword evidence="3 6" id="KW-0812">Transmembrane</keyword>
<feature type="transmembrane region" description="Helical" evidence="6">
    <location>
        <begin position="152"/>
        <end position="170"/>
    </location>
</feature>
<dbReference type="RefSeq" id="WP_188554733.1">
    <property type="nucleotide sequence ID" value="NZ_BMGT01000003.1"/>
</dbReference>
<feature type="transmembrane region" description="Helical" evidence="6">
    <location>
        <begin position="64"/>
        <end position="84"/>
    </location>
</feature>
<dbReference type="Proteomes" id="UP000647241">
    <property type="component" value="Unassembled WGS sequence"/>
</dbReference>
<dbReference type="InterPro" id="IPR002549">
    <property type="entry name" value="AI-2E-like"/>
</dbReference>
<reference evidence="7" key="2">
    <citation type="submission" date="2020-09" db="EMBL/GenBank/DDBJ databases">
        <authorList>
            <person name="Sun Q."/>
            <person name="Zhou Y."/>
        </authorList>
    </citation>
    <scope>NUCLEOTIDE SEQUENCE</scope>
    <source>
        <strain evidence="7">CGMCC 1.12997</strain>
    </source>
</reference>